<dbReference type="CDD" id="cd02440">
    <property type="entry name" value="AdoMet_MTases"/>
    <property type="match status" value="1"/>
</dbReference>
<dbReference type="PANTHER" id="PTHR12133:SF1">
    <property type="entry name" value="TRNA (ADENINE(58)-N(1))-METHYLTRANSFERASE, MITOCHONDRIAL"/>
    <property type="match status" value="1"/>
</dbReference>
<evidence type="ECO:0000256" key="2">
    <source>
        <dbReference type="ARBA" id="ARBA00022679"/>
    </source>
</evidence>
<gene>
    <name evidence="7" type="ordered locus">Mfer_0963</name>
</gene>
<keyword evidence="3 5" id="KW-0949">S-adenosyl-L-methionine</keyword>
<evidence type="ECO:0000256" key="1">
    <source>
        <dbReference type="ARBA" id="ARBA00022603"/>
    </source>
</evidence>
<dbReference type="Pfam" id="PF08704">
    <property type="entry name" value="GCD14"/>
    <property type="match status" value="1"/>
</dbReference>
<feature type="binding site" evidence="5">
    <location>
        <position position="161"/>
    </location>
    <ligand>
        <name>S-adenosyl-L-methionine</name>
        <dbReference type="ChEBI" id="CHEBI:59789"/>
    </ligand>
</feature>
<keyword evidence="1 7" id="KW-0489">Methyltransferase</keyword>
<sequence>MLTLIDERNKKYVVDGKKDFHTDLGVIKAEDIQNSKPGSIIKTHLGHEMKVIKANVNDYIDVMERRCTIILPKDIGIVITYTGIGCGDKVVEAGTGAGATTLRFSRVLGNEGKIYTYEKRKEFYEIAKRNIEKFGVKNVVMRYRDIRDGIIESDVDLVFLDMPDPWNVVEHAYEALKYGGWFVSYSPYVEQMKKTRKKCEEFNFSEIFTYECLLREMEIKNDAVRPKTRMIGHTAYITFARKVP</sequence>
<dbReference type="PIRSF" id="PIRSF017269">
    <property type="entry name" value="GCD14"/>
    <property type="match status" value="1"/>
</dbReference>
<evidence type="ECO:0000256" key="4">
    <source>
        <dbReference type="ARBA" id="ARBA00022694"/>
    </source>
</evidence>
<organism evidence="7 8">
    <name type="scientific">Methanothermus fervidus (strain ATCC 43054 / DSM 2088 / JCM 10308 / V24 S)</name>
    <dbReference type="NCBI Taxonomy" id="523846"/>
    <lineage>
        <taxon>Archaea</taxon>
        <taxon>Methanobacteriati</taxon>
        <taxon>Methanobacteriota</taxon>
        <taxon>Methanomada group</taxon>
        <taxon>Methanobacteria</taxon>
        <taxon>Methanobacteriales</taxon>
        <taxon>Methanothermaceae</taxon>
        <taxon>Methanothermus</taxon>
    </lineage>
</organism>
<dbReference type="SUPFAM" id="SSF53335">
    <property type="entry name" value="S-adenosyl-L-methionine-dependent methyltransferases"/>
    <property type="match status" value="1"/>
</dbReference>
<evidence type="ECO:0000256" key="3">
    <source>
        <dbReference type="ARBA" id="ARBA00022691"/>
    </source>
</evidence>
<dbReference type="PROSITE" id="PS51620">
    <property type="entry name" value="SAM_TRM61"/>
    <property type="match status" value="1"/>
</dbReference>
<dbReference type="STRING" id="523846.Mfer_0963"/>
<dbReference type="HOGENOM" id="CLU_025402_0_1_2"/>
<dbReference type="EMBL" id="CP002278">
    <property type="protein sequence ID" value="ADP77759.1"/>
    <property type="molecule type" value="Genomic_DNA"/>
</dbReference>
<dbReference type="AlphaFoldDB" id="E3GVZ4"/>
<proteinExistence type="predicted"/>
<dbReference type="InterPro" id="IPR049470">
    <property type="entry name" value="TRM61_C"/>
</dbReference>
<dbReference type="Proteomes" id="UP000002315">
    <property type="component" value="Chromosome"/>
</dbReference>
<dbReference type="GO" id="GO:0160107">
    <property type="term" value="F:tRNA (adenine(58)-N1)-methyltransferase activity"/>
    <property type="evidence" value="ECO:0007669"/>
    <property type="project" value="InterPro"/>
</dbReference>
<dbReference type="PANTHER" id="PTHR12133">
    <property type="entry name" value="TRNA (ADENINE(58)-N(1))-METHYLTRANSFERASE"/>
    <property type="match status" value="1"/>
</dbReference>
<evidence type="ECO:0000256" key="5">
    <source>
        <dbReference type="PIRSR" id="PIRSR017269-1"/>
    </source>
</evidence>
<protein>
    <submittedName>
        <fullName evidence="7">tRNA (Adenine-N(1)-)-methyltransferase</fullName>
    </submittedName>
</protein>
<accession>E3GVZ4</accession>
<reference evidence="7 8" key="1">
    <citation type="journal article" date="2010" name="Stand. Genomic Sci.">
        <title>Complete genome sequence of Methanothermus fervidus type strain (V24S).</title>
        <authorList>
            <person name="Anderson I."/>
            <person name="Djao O.D."/>
            <person name="Misra M."/>
            <person name="Chertkov O."/>
            <person name="Nolan M."/>
            <person name="Lucas S."/>
            <person name="Lapidus A."/>
            <person name="Del Rio T.G."/>
            <person name="Tice H."/>
            <person name="Cheng J.F."/>
            <person name="Tapia R."/>
            <person name="Han C."/>
            <person name="Goodwin L."/>
            <person name="Pitluck S."/>
            <person name="Liolios K."/>
            <person name="Ivanova N."/>
            <person name="Mavromatis K."/>
            <person name="Mikhailova N."/>
            <person name="Pati A."/>
            <person name="Brambilla E."/>
            <person name="Chen A."/>
            <person name="Palaniappan K."/>
            <person name="Land M."/>
            <person name="Hauser L."/>
            <person name="Chang Y.J."/>
            <person name="Jeffries C.D."/>
            <person name="Sikorski J."/>
            <person name="Spring S."/>
            <person name="Rohde M."/>
            <person name="Eichinger K."/>
            <person name="Huber H."/>
            <person name="Wirth R."/>
            <person name="Goker M."/>
            <person name="Detter J.C."/>
            <person name="Woyke T."/>
            <person name="Bristow J."/>
            <person name="Eisen J.A."/>
            <person name="Markowitz V."/>
            <person name="Hugenholtz P."/>
            <person name="Klenk H.P."/>
            <person name="Kyrpides N.C."/>
        </authorList>
    </citation>
    <scope>NUCLEOTIDE SEQUENCE [LARGE SCALE GENOMIC DNA]</scope>
    <source>
        <strain evidence="8">ATCC 43054 / DSM 2088 / JCM 10308 / V24 S</strain>
    </source>
</reference>
<dbReference type="Gene3D" id="3.10.330.20">
    <property type="match status" value="1"/>
</dbReference>
<evidence type="ECO:0000313" key="7">
    <source>
        <dbReference type="EMBL" id="ADP77759.1"/>
    </source>
</evidence>
<evidence type="ECO:0000259" key="6">
    <source>
        <dbReference type="Pfam" id="PF08704"/>
    </source>
</evidence>
<dbReference type="GO" id="GO:0030488">
    <property type="term" value="P:tRNA methylation"/>
    <property type="evidence" value="ECO:0007669"/>
    <property type="project" value="InterPro"/>
</dbReference>
<evidence type="ECO:0000313" key="8">
    <source>
        <dbReference type="Proteomes" id="UP000002315"/>
    </source>
</evidence>
<feature type="binding site" evidence="5">
    <location>
        <position position="145"/>
    </location>
    <ligand>
        <name>S-adenosyl-L-methionine</name>
        <dbReference type="ChEBI" id="CHEBI:59789"/>
    </ligand>
</feature>
<keyword evidence="4" id="KW-0819">tRNA processing</keyword>
<keyword evidence="8" id="KW-1185">Reference proteome</keyword>
<dbReference type="Gene3D" id="3.40.50.150">
    <property type="entry name" value="Vaccinia Virus protein VP39"/>
    <property type="match status" value="1"/>
</dbReference>
<dbReference type="InterPro" id="IPR029063">
    <property type="entry name" value="SAM-dependent_MTases_sf"/>
</dbReference>
<dbReference type="OrthoDB" id="30774at2157"/>
<dbReference type="InterPro" id="IPR014816">
    <property type="entry name" value="tRNA_MeTrfase_Gcd14"/>
</dbReference>
<feature type="binding site" evidence="5">
    <location>
        <position position="118"/>
    </location>
    <ligand>
        <name>S-adenosyl-L-methionine</name>
        <dbReference type="ChEBI" id="CHEBI:59789"/>
    </ligand>
</feature>
<name>E3GVZ4_METFV</name>
<feature type="domain" description="tRNA (adenine(58)-N(1))-methyltransferase catalytic subunit TRM61 C-terminal" evidence="6">
    <location>
        <begin position="62"/>
        <end position="222"/>
    </location>
</feature>
<keyword evidence="2 7" id="KW-0808">Transferase</keyword>
<dbReference type="KEGG" id="mfv:Mfer_0963"/>
<dbReference type="GO" id="GO:0031515">
    <property type="term" value="C:tRNA (m1A) methyltransferase complex"/>
    <property type="evidence" value="ECO:0007669"/>
    <property type="project" value="InterPro"/>
</dbReference>